<evidence type="ECO:0000313" key="2">
    <source>
        <dbReference type="Proteomes" id="UP000827976"/>
    </source>
</evidence>
<gene>
    <name evidence="1" type="ORF">IHE45_01G006300</name>
</gene>
<name>A0ACB7WSN5_DIOAL</name>
<reference evidence="2" key="1">
    <citation type="journal article" date="2022" name="Nat. Commun.">
        <title>Chromosome evolution and the genetic basis of agronomically important traits in greater yam.</title>
        <authorList>
            <person name="Bredeson J.V."/>
            <person name="Lyons J.B."/>
            <person name="Oniyinde I.O."/>
            <person name="Okereke N.R."/>
            <person name="Kolade O."/>
            <person name="Nnabue I."/>
            <person name="Nwadili C.O."/>
            <person name="Hribova E."/>
            <person name="Parker M."/>
            <person name="Nwogha J."/>
            <person name="Shu S."/>
            <person name="Carlson J."/>
            <person name="Kariba R."/>
            <person name="Muthemba S."/>
            <person name="Knop K."/>
            <person name="Barton G.J."/>
            <person name="Sherwood A.V."/>
            <person name="Lopez-Montes A."/>
            <person name="Asiedu R."/>
            <person name="Jamnadass R."/>
            <person name="Muchugi A."/>
            <person name="Goodstein D."/>
            <person name="Egesi C.N."/>
            <person name="Featherston J."/>
            <person name="Asfaw A."/>
            <person name="Simpson G.G."/>
            <person name="Dolezel J."/>
            <person name="Hendre P.S."/>
            <person name="Van Deynze A."/>
            <person name="Kumar P.L."/>
            <person name="Obidiegwu J.E."/>
            <person name="Bhattacharjee R."/>
            <person name="Rokhsar D.S."/>
        </authorList>
    </citation>
    <scope>NUCLEOTIDE SEQUENCE [LARGE SCALE GENOMIC DNA]</scope>
    <source>
        <strain evidence="2">cv. TDa95/00328</strain>
    </source>
</reference>
<keyword evidence="2" id="KW-1185">Reference proteome</keyword>
<dbReference type="Proteomes" id="UP000827976">
    <property type="component" value="Chromosome 1"/>
</dbReference>
<accession>A0ACB7WSN5</accession>
<comment type="caution">
    <text evidence="1">The sequence shown here is derived from an EMBL/GenBank/DDBJ whole genome shotgun (WGS) entry which is preliminary data.</text>
</comment>
<proteinExistence type="predicted"/>
<sequence length="193" mass="22347">MHTVLIFFFFSYSPKKIYILQITFLQFRMIITVGFVKENAWPELIPKLRTVFESSNLISQNAHSRWDAINVLTILHTIIRPFQYFQNPKVPREPVPAQLESIAEILVIPLVVTLHHNVEKVKSYMPAALSAILPSFCQDLFQILNSLNLECASPDNGYLLRLKTAKKSLYIFRALVTHHQKHVNKYGILFHMA</sequence>
<organism evidence="1 2">
    <name type="scientific">Dioscorea alata</name>
    <name type="common">Purple yam</name>
    <dbReference type="NCBI Taxonomy" id="55571"/>
    <lineage>
        <taxon>Eukaryota</taxon>
        <taxon>Viridiplantae</taxon>
        <taxon>Streptophyta</taxon>
        <taxon>Embryophyta</taxon>
        <taxon>Tracheophyta</taxon>
        <taxon>Spermatophyta</taxon>
        <taxon>Magnoliopsida</taxon>
        <taxon>Liliopsida</taxon>
        <taxon>Dioscoreales</taxon>
        <taxon>Dioscoreaceae</taxon>
        <taxon>Dioscorea</taxon>
    </lineage>
</organism>
<evidence type="ECO:0000313" key="1">
    <source>
        <dbReference type="EMBL" id="KAH7691557.1"/>
    </source>
</evidence>
<protein>
    <submittedName>
        <fullName evidence="1">Armadillo-like helical-containing protein</fullName>
    </submittedName>
</protein>
<dbReference type="EMBL" id="CM037011">
    <property type="protein sequence ID" value="KAH7691557.1"/>
    <property type="molecule type" value="Genomic_DNA"/>
</dbReference>